<keyword evidence="2" id="KW-1185">Reference proteome</keyword>
<accession>A0ABR8LMP3</accession>
<sequence length="287" mass="33418">MNSNGTPWSSVFSDSVQSPLVPQLLQRLNLHRYDTFPSATQLQHTAVTETGNKWRGPRFKAQSAFDEKDERYYEQIIAQDADVPTRENDWHDLFNACIWMQFPKTKWYLNRLHTEDILLYGQHPRTKRRNHITHFDECGVVLAVPQQHVSGANTVLRHLAQHEWYSAFVDCHSLWGRVIHPRIFGHANYEMLLHPFIGLTGKWMAVIVHDSFERADFSEQNRLLDEAIEARIRAFDGFARCGALPPLPLLGVPGWHHSQTSAFYANQEYFRPLRGQARDEQLPLRHQ</sequence>
<dbReference type="EMBL" id="JABBXD010000002">
    <property type="protein sequence ID" value="MBD3585189.1"/>
    <property type="molecule type" value="Genomic_DNA"/>
</dbReference>
<dbReference type="Proteomes" id="UP000624419">
    <property type="component" value="Unassembled WGS sequence"/>
</dbReference>
<evidence type="ECO:0000313" key="2">
    <source>
        <dbReference type="Proteomes" id="UP000624419"/>
    </source>
</evidence>
<dbReference type="InterPro" id="IPR021390">
    <property type="entry name" value="DUF3025"/>
</dbReference>
<gene>
    <name evidence="1" type="ORF">HHX48_05520</name>
</gene>
<organism evidence="1 2">
    <name type="scientific">Salinimonas profundi</name>
    <dbReference type="NCBI Taxonomy" id="2729140"/>
    <lineage>
        <taxon>Bacteria</taxon>
        <taxon>Pseudomonadati</taxon>
        <taxon>Pseudomonadota</taxon>
        <taxon>Gammaproteobacteria</taxon>
        <taxon>Alteromonadales</taxon>
        <taxon>Alteromonadaceae</taxon>
        <taxon>Alteromonas/Salinimonas group</taxon>
        <taxon>Salinimonas</taxon>
    </lineage>
</organism>
<comment type="caution">
    <text evidence="1">The sequence shown here is derived from an EMBL/GenBank/DDBJ whole genome shotgun (WGS) entry which is preliminary data.</text>
</comment>
<dbReference type="Pfam" id="PF11227">
    <property type="entry name" value="DUF3025"/>
    <property type="match status" value="1"/>
</dbReference>
<proteinExistence type="predicted"/>
<name>A0ABR8LMP3_9ALTE</name>
<evidence type="ECO:0000313" key="1">
    <source>
        <dbReference type="EMBL" id="MBD3585189.1"/>
    </source>
</evidence>
<protein>
    <submittedName>
        <fullName evidence="1">DUF3025 domain-containing protein</fullName>
    </submittedName>
</protein>
<dbReference type="RefSeq" id="WP_191023010.1">
    <property type="nucleotide sequence ID" value="NZ_JABBXD010000002.1"/>
</dbReference>
<reference evidence="1 2" key="1">
    <citation type="submission" date="2020-04" db="EMBL/GenBank/DDBJ databases">
        <title>Salinimonas sp. HHU 13199.</title>
        <authorList>
            <person name="Cui X."/>
            <person name="Zhang D."/>
        </authorList>
    </citation>
    <scope>NUCLEOTIDE SEQUENCE [LARGE SCALE GENOMIC DNA]</scope>
    <source>
        <strain evidence="1 2">HHU 13199</strain>
    </source>
</reference>